<accession>A0A3M7QR15</accession>
<evidence type="ECO:0000256" key="2">
    <source>
        <dbReference type="ARBA" id="ARBA00004611"/>
    </source>
</evidence>
<dbReference type="PROSITE" id="PS50096">
    <property type="entry name" value="IQ"/>
    <property type="match status" value="1"/>
</dbReference>
<evidence type="ECO:0000256" key="9">
    <source>
        <dbReference type="ARBA" id="ARBA00023273"/>
    </source>
</evidence>
<comment type="caution">
    <text evidence="13">The sequence shown here is derived from an EMBL/GenBank/DDBJ whole genome shotgun (WGS) entry which is preliminary data.</text>
</comment>
<keyword evidence="5" id="KW-0963">Cytoplasm</keyword>
<dbReference type="Pfam" id="PF00612">
    <property type="entry name" value="IQ"/>
    <property type="match status" value="1"/>
</dbReference>
<dbReference type="CDD" id="cd23767">
    <property type="entry name" value="IQCD"/>
    <property type="match status" value="1"/>
</dbReference>
<keyword evidence="8" id="KW-0206">Cytoskeleton</keyword>
<proteinExistence type="inferred from homology"/>
<evidence type="ECO:0000256" key="5">
    <source>
        <dbReference type="ARBA" id="ARBA00022490"/>
    </source>
</evidence>
<dbReference type="AlphaFoldDB" id="A0A3M7QR15"/>
<dbReference type="Proteomes" id="UP000276133">
    <property type="component" value="Unassembled WGS sequence"/>
</dbReference>
<dbReference type="PANTHER" id="PTHR31598">
    <property type="entry name" value="IQ DOMAIN-CONTAINING PROTEIN D"/>
    <property type="match status" value="1"/>
</dbReference>
<evidence type="ECO:0000256" key="11">
    <source>
        <dbReference type="ARBA" id="ARBA00046836"/>
    </source>
</evidence>
<evidence type="ECO:0000313" key="13">
    <source>
        <dbReference type="EMBL" id="RNA13772.1"/>
    </source>
</evidence>
<name>A0A3M7QR15_BRAPC</name>
<evidence type="ECO:0000313" key="14">
    <source>
        <dbReference type="Proteomes" id="UP000276133"/>
    </source>
</evidence>
<evidence type="ECO:0000256" key="3">
    <source>
        <dbReference type="ARBA" id="ARBA00009071"/>
    </source>
</evidence>
<evidence type="ECO:0000256" key="6">
    <source>
        <dbReference type="ARBA" id="ARBA00022846"/>
    </source>
</evidence>
<evidence type="ECO:0000256" key="10">
    <source>
        <dbReference type="ARBA" id="ARBA00032180"/>
    </source>
</evidence>
<evidence type="ECO:0000256" key="7">
    <source>
        <dbReference type="ARBA" id="ARBA00023069"/>
    </source>
</evidence>
<keyword evidence="12" id="KW-0175">Coiled coil</keyword>
<organism evidence="13 14">
    <name type="scientific">Brachionus plicatilis</name>
    <name type="common">Marine rotifer</name>
    <name type="synonym">Brachionus muelleri</name>
    <dbReference type="NCBI Taxonomy" id="10195"/>
    <lineage>
        <taxon>Eukaryota</taxon>
        <taxon>Metazoa</taxon>
        <taxon>Spiralia</taxon>
        <taxon>Gnathifera</taxon>
        <taxon>Rotifera</taxon>
        <taxon>Eurotatoria</taxon>
        <taxon>Monogononta</taxon>
        <taxon>Pseudotrocha</taxon>
        <taxon>Ploima</taxon>
        <taxon>Brachionidae</taxon>
        <taxon>Brachionus</taxon>
    </lineage>
</organism>
<evidence type="ECO:0000256" key="12">
    <source>
        <dbReference type="SAM" id="Coils"/>
    </source>
</evidence>
<keyword evidence="9" id="KW-0966">Cell projection</keyword>
<evidence type="ECO:0000256" key="4">
    <source>
        <dbReference type="ARBA" id="ARBA00021752"/>
    </source>
</evidence>
<keyword evidence="14" id="KW-1185">Reference proteome</keyword>
<dbReference type="EMBL" id="REGN01005332">
    <property type="protein sequence ID" value="RNA13772.1"/>
    <property type="molecule type" value="Genomic_DNA"/>
</dbReference>
<evidence type="ECO:0000256" key="8">
    <source>
        <dbReference type="ARBA" id="ARBA00023212"/>
    </source>
</evidence>
<dbReference type="Gene3D" id="1.20.5.190">
    <property type="match status" value="1"/>
</dbReference>
<feature type="coiled-coil region" evidence="12">
    <location>
        <begin position="278"/>
        <end position="376"/>
    </location>
</feature>
<comment type="subcellular location">
    <subcellularLocation>
        <location evidence="2">Cytoplasm</location>
        <location evidence="2">Cytoskeleton</location>
        <location evidence="2">Flagellum axoneme</location>
    </subcellularLocation>
</comment>
<dbReference type="InterPro" id="IPR042815">
    <property type="entry name" value="DRC10"/>
</dbReference>
<comment type="similarity">
    <text evidence="3">Belongs to the DRC10 family.</text>
</comment>
<dbReference type="SMART" id="SM00015">
    <property type="entry name" value="IQ"/>
    <property type="match status" value="1"/>
</dbReference>
<gene>
    <name evidence="13" type="ORF">BpHYR1_018818</name>
</gene>
<reference evidence="13 14" key="1">
    <citation type="journal article" date="2018" name="Sci. Rep.">
        <title>Genomic signatures of local adaptation to the degree of environmental predictability in rotifers.</title>
        <authorList>
            <person name="Franch-Gras L."/>
            <person name="Hahn C."/>
            <person name="Garcia-Roger E.M."/>
            <person name="Carmona M.J."/>
            <person name="Serra M."/>
            <person name="Gomez A."/>
        </authorList>
    </citation>
    <scope>NUCLEOTIDE SEQUENCE [LARGE SCALE GENOMIC DNA]</scope>
    <source>
        <strain evidence="13">HYR1</strain>
    </source>
</reference>
<sequence>MALANLTNSIEPLKMTSSLGSTSVMGTRRQKFKLEPLKVLEPSNKKLNLPESQRIMFIIERLIKKIEIVDYISVIISNENKIRELIRVNFNEEERSSNVEEKIIAMFQNHKRLIDTFNRGQFKAEDTVSSQTKDSLEHLIKNSCKDIIRVMNNKPSFFESIKLEFGKTSKNPQLVEFKNLMNELRELMNERLLTTPNEQKEKLDYLKELLLREKANNELINKLRDELDVAMADKEKEIQVRNDQIRRLDNDLKNVEKFSTDLIKRTKMDAEQQESSEVKASDGRKSKLQNELNLLKQQFQNLVREHREQEQILRKEKWKHETNVEGLLSRYDDDMTKKQNEIDEIETLYEEEKKQLQELEEKFKPLEEEYLKILEERRIQERIRRMEEESLNKKIKAAVVIQSYWRGFKLRKGLFKKKGKAKKGKKGKK</sequence>
<feature type="coiled-coil region" evidence="12">
    <location>
        <begin position="206"/>
        <end position="251"/>
    </location>
</feature>
<dbReference type="STRING" id="10195.A0A3M7QR15"/>
<keyword evidence="6" id="KW-0282">Flagellum</keyword>
<dbReference type="InterPro" id="IPR000048">
    <property type="entry name" value="IQ_motif_EF-hand-BS"/>
</dbReference>
<comment type="subunit">
    <text evidence="11">Component of the nexin-dynein regulatory complex (N-DRC). Interacts with CFAP52.</text>
</comment>
<keyword evidence="7" id="KW-0969">Cilium</keyword>
<dbReference type="PANTHER" id="PTHR31598:SF1">
    <property type="entry name" value="DYNEIN REGULATORY COMPLEX PROTEIN 10"/>
    <property type="match status" value="1"/>
</dbReference>
<evidence type="ECO:0000256" key="1">
    <source>
        <dbReference type="ARBA" id="ARBA00003029"/>
    </source>
</evidence>
<comment type="function">
    <text evidence="1">Component of the nexin-dynein regulatory complex (N-DRC), a key regulator of ciliary/flagellar motility which maintains the alignment and integrity of the distal axoneme and regulates microtubule sliding in motile axonemes.</text>
</comment>
<dbReference type="OrthoDB" id="536093at2759"/>
<protein>
    <recommendedName>
        <fullName evidence="4">Dynein regulatory complex protein 10</fullName>
    </recommendedName>
    <alternativeName>
        <fullName evidence="10">IQ domain-containing protein D</fullName>
    </alternativeName>
</protein>